<dbReference type="EnsemblMetazoa" id="XM_024230081.1">
    <property type="protein sequence ID" value="XP_024085849.1"/>
    <property type="gene ID" value="LOC106666352"/>
</dbReference>
<feature type="region of interest" description="Disordered" evidence="1">
    <location>
        <begin position="252"/>
        <end position="351"/>
    </location>
</feature>
<reference evidence="2" key="1">
    <citation type="submission" date="2022-01" db="UniProtKB">
        <authorList>
            <consortium name="EnsemblMetazoa"/>
        </authorList>
    </citation>
    <scope>IDENTIFICATION</scope>
</reference>
<feature type="compositionally biased region" description="Basic and acidic residues" evidence="1">
    <location>
        <begin position="473"/>
        <end position="485"/>
    </location>
</feature>
<feature type="region of interest" description="Disordered" evidence="1">
    <location>
        <begin position="382"/>
        <end position="485"/>
    </location>
</feature>
<feature type="compositionally biased region" description="Basic residues" evidence="1">
    <location>
        <begin position="401"/>
        <end position="410"/>
    </location>
</feature>
<dbReference type="Proteomes" id="UP000494040">
    <property type="component" value="Unassembled WGS sequence"/>
</dbReference>
<dbReference type="EnsemblMetazoa" id="XM_024230082.1">
    <property type="protein sequence ID" value="XP_024085850.1"/>
    <property type="gene ID" value="LOC106666352"/>
</dbReference>
<keyword evidence="3" id="KW-1185">Reference proteome</keyword>
<sequence>MDMEKKENNHAIDLFTKLSSFLRFNLQEMLPYCIDKYKMEIPLYVIEEAENLLFSVTDFIKMFKMKKSTIDKCQLEKETIQEPEWCDKEDEITQSELWIDMFNKMKDSIDKNKLNIKGFYCGICNYYSQSKEDWESHILFDTDHNRYYKLALVDGQSVIKVSECNFCGVVLFSEQPHLDAILRSALHQSVHIALLTCQNIPADTTKTDVTTQLEPDIKSKISSVSLKLQTLKVHIEKLGKKDSNDLNQTFKETSINKSSENKPETKELNISGTILKNKSKKKKKKDSLLKSEIQHGLPENNESENREKYQEQVNDFSHSAEYENQPETKELNTSGTILKNKSKKKKNSLLKSQIQTGLPEINESENQEEYQEQVSDLLHSAEYENQPETKELNTSGTILKNKSKKKKKKNSLLTSQIQTGLPEINESENQEEYQEQVSNLSHSAEYENQHGLPENNESENQEEYLQQLNDLSHSAESETKELIIL</sequence>
<dbReference type="GeneID" id="106666352"/>
<protein>
    <submittedName>
        <fullName evidence="2">Uncharacterized protein</fullName>
    </submittedName>
</protein>
<proteinExistence type="predicted"/>
<evidence type="ECO:0000313" key="3">
    <source>
        <dbReference type="Proteomes" id="UP000494040"/>
    </source>
</evidence>
<dbReference type="AlphaFoldDB" id="A0A8I6SPK3"/>
<feature type="compositionally biased region" description="Basic and acidic residues" evidence="1">
    <location>
        <begin position="382"/>
        <end position="391"/>
    </location>
</feature>
<evidence type="ECO:0000313" key="2">
    <source>
        <dbReference type="EnsemblMetazoa" id="XP_024085849.1"/>
    </source>
</evidence>
<feature type="compositionally biased region" description="Basic and acidic residues" evidence="1">
    <location>
        <begin position="318"/>
        <end position="330"/>
    </location>
</feature>
<organism evidence="2 3">
    <name type="scientific">Cimex lectularius</name>
    <name type="common">Bed bug</name>
    <name type="synonym">Acanthia lectularia</name>
    <dbReference type="NCBI Taxonomy" id="79782"/>
    <lineage>
        <taxon>Eukaryota</taxon>
        <taxon>Metazoa</taxon>
        <taxon>Ecdysozoa</taxon>
        <taxon>Arthropoda</taxon>
        <taxon>Hexapoda</taxon>
        <taxon>Insecta</taxon>
        <taxon>Pterygota</taxon>
        <taxon>Neoptera</taxon>
        <taxon>Paraneoptera</taxon>
        <taxon>Hemiptera</taxon>
        <taxon>Heteroptera</taxon>
        <taxon>Panheteroptera</taxon>
        <taxon>Cimicomorpha</taxon>
        <taxon>Cimicidae</taxon>
        <taxon>Cimex</taxon>
    </lineage>
</organism>
<dbReference type="RefSeq" id="XP_024085850.1">
    <property type="nucleotide sequence ID" value="XM_024230082.1"/>
</dbReference>
<feature type="compositionally biased region" description="Polar residues" evidence="1">
    <location>
        <begin position="463"/>
        <end position="472"/>
    </location>
</feature>
<evidence type="ECO:0000256" key="1">
    <source>
        <dbReference type="SAM" id="MobiDB-lite"/>
    </source>
</evidence>
<feature type="compositionally biased region" description="Acidic residues" evidence="1">
    <location>
        <begin position="425"/>
        <end position="434"/>
    </location>
</feature>
<name>A0A8I6SPK3_CIMLE</name>
<dbReference type="RefSeq" id="XP_024085849.1">
    <property type="nucleotide sequence ID" value="XM_024230081.1"/>
</dbReference>
<accession>A0A8I6SPK3</accession>